<comment type="subcellular location">
    <subcellularLocation>
        <location evidence="1 7">Cell membrane</location>
        <topology evidence="1 7">Multi-pass membrane protein</topology>
    </subcellularLocation>
</comment>
<reference evidence="12 13" key="1">
    <citation type="submission" date="2016-04" db="EMBL/GenBank/DDBJ databases">
        <authorList>
            <person name="Millard A."/>
        </authorList>
    </citation>
    <scope>NUCLEOTIDE SEQUENCE [LARGE SCALE GENOMIC DNA]</scope>
    <source>
        <strain evidence="12">Isolate 22</strain>
    </source>
</reference>
<keyword evidence="3" id="KW-1003">Cell membrane</keyword>
<dbReference type="Proteomes" id="UP000191171">
    <property type="component" value="Unassembled WGS sequence"/>
</dbReference>
<dbReference type="GO" id="GO:0005886">
    <property type="term" value="C:plasma membrane"/>
    <property type="evidence" value="ECO:0007669"/>
    <property type="project" value="UniProtKB-SubCell"/>
</dbReference>
<dbReference type="EMBL" id="FKLM01000005">
    <property type="protein sequence ID" value="SAY76150.1"/>
    <property type="molecule type" value="Genomic_DNA"/>
</dbReference>
<feature type="transmembrane region" description="Helical" evidence="7">
    <location>
        <begin position="213"/>
        <end position="235"/>
    </location>
</feature>
<evidence type="ECO:0000313" key="11">
    <source>
        <dbReference type="EMBL" id="PZM55662.1"/>
    </source>
</evidence>
<keyword evidence="10" id="KW-0067">ATP-binding</keyword>
<dbReference type="SUPFAM" id="SSF161098">
    <property type="entry name" value="MetI-like"/>
    <property type="match status" value="1"/>
</dbReference>
<dbReference type="Pfam" id="PF00528">
    <property type="entry name" value="BPD_transp_1"/>
    <property type="match status" value="1"/>
</dbReference>
<protein>
    <submittedName>
        <fullName evidence="9 12">ABC transporter permease</fullName>
    </submittedName>
    <submittedName>
        <fullName evidence="10">Sugar ABC transporter ATP-binding protein</fullName>
    </submittedName>
</protein>
<feature type="transmembrane region" description="Helical" evidence="7">
    <location>
        <begin position="280"/>
        <end position="299"/>
    </location>
</feature>
<keyword evidence="4 7" id="KW-0812">Transmembrane</keyword>
<dbReference type="PANTHER" id="PTHR30193">
    <property type="entry name" value="ABC TRANSPORTER PERMEASE PROTEIN"/>
    <property type="match status" value="1"/>
</dbReference>
<dbReference type="Proteomes" id="UP000249070">
    <property type="component" value="Unassembled WGS sequence"/>
</dbReference>
<keyword evidence="5 7" id="KW-1133">Transmembrane helix</keyword>
<dbReference type="InterPro" id="IPR000515">
    <property type="entry name" value="MetI-like"/>
</dbReference>
<evidence type="ECO:0000256" key="2">
    <source>
        <dbReference type="ARBA" id="ARBA00022448"/>
    </source>
</evidence>
<dbReference type="GO" id="GO:0005524">
    <property type="term" value="F:ATP binding"/>
    <property type="evidence" value="ECO:0007669"/>
    <property type="project" value="UniProtKB-KW"/>
</dbReference>
<organism evidence="10 14">
    <name type="scientific">Enterococcus faecium</name>
    <name type="common">Streptococcus faecium</name>
    <dbReference type="NCBI Taxonomy" id="1352"/>
    <lineage>
        <taxon>Bacteria</taxon>
        <taxon>Bacillati</taxon>
        <taxon>Bacillota</taxon>
        <taxon>Bacilli</taxon>
        <taxon>Lactobacillales</taxon>
        <taxon>Enterococcaceae</taxon>
        <taxon>Enterococcus</taxon>
    </lineage>
</organism>
<dbReference type="STRING" id="1352.AL014_01840"/>
<keyword evidence="6 7" id="KW-0472">Membrane</keyword>
<evidence type="ECO:0000313" key="10">
    <source>
        <dbReference type="EMBL" id="OOL83395.1"/>
    </source>
</evidence>
<feature type="transmembrane region" description="Helical" evidence="7">
    <location>
        <begin position="120"/>
        <end position="141"/>
    </location>
</feature>
<reference evidence="10 14" key="2">
    <citation type="submission" date="2017-02" db="EMBL/GenBank/DDBJ databases">
        <title>Clonality and virulence of isolates of VRE in Hematopoietic Stem Cell Transplanted (HSCT) patients.</title>
        <authorList>
            <person name="Marchi A.P."/>
            <person name="Martins R.C."/>
            <person name="Marie S.K."/>
            <person name="Levin A.S."/>
            <person name="Costa S.F."/>
        </authorList>
    </citation>
    <scope>NUCLEOTIDE SEQUENCE [LARGE SCALE GENOMIC DNA]</scope>
    <source>
        <strain evidence="10 14">LIM1759</strain>
    </source>
</reference>
<dbReference type="InterPro" id="IPR051393">
    <property type="entry name" value="ABC_transporter_permease"/>
</dbReference>
<dbReference type="PROSITE" id="PS50928">
    <property type="entry name" value="ABC_TM1"/>
    <property type="match status" value="1"/>
</dbReference>
<keyword evidence="10" id="KW-0547">Nucleotide-binding</keyword>
<evidence type="ECO:0000256" key="5">
    <source>
        <dbReference type="ARBA" id="ARBA00022989"/>
    </source>
</evidence>
<dbReference type="RefSeq" id="WP_002287755.1">
    <property type="nucleotide sequence ID" value="NZ_AP022341.1"/>
</dbReference>
<dbReference type="GeneID" id="66454913"/>
<evidence type="ECO:0000313" key="15">
    <source>
        <dbReference type="Proteomes" id="UP000249070"/>
    </source>
</evidence>
<dbReference type="OMA" id="FSIINWR"/>
<name>A0A132Z3K9_ENTFC</name>
<dbReference type="EMBL" id="WEFP01000002">
    <property type="protein sequence ID" value="KAB7572831.1"/>
    <property type="molecule type" value="Genomic_DNA"/>
</dbReference>
<gene>
    <name evidence="10" type="ORF">B1P95_04260</name>
    <name evidence="11" type="ORF">DKP91_08255</name>
    <name evidence="12" type="ORF">DTPHA_600448</name>
    <name evidence="9" type="ORF">GBM73_13560</name>
</gene>
<sequence length="305" mass="33803">MMQSSLPSKTIKNSKKKATDTSHKKSAYGLVTPFVIFFIVTILIPIIISFAFSFMKIGYSFEFVGFDNYLAIFRDPLFIKSYTNVLIIMAGSIPITMLLAIYFAVLLNSAQLKGKGFFRTVYYIPTITSTVAVASVFMTFFNPTGLFNGFLNALGINGVQWLTNPFWIRISMIITMIWLSVGYNTILFLAGLQGISKEIYESAEIDGASKFRQFFLLTIPMLKPIILMATVLATINGLGNFNIPNIFFGTSNGPENSALVVGVNLYKTSFEMVDFGKASAIAWTMVFVSVILSAIQFKFGGDKND</sequence>
<dbReference type="AlphaFoldDB" id="A0A132Z3K9"/>
<feature type="transmembrane region" description="Helical" evidence="7">
    <location>
        <begin position="85"/>
        <end position="108"/>
    </location>
</feature>
<dbReference type="CDD" id="cd06261">
    <property type="entry name" value="TM_PBP2"/>
    <property type="match status" value="1"/>
</dbReference>
<feature type="transmembrane region" description="Helical" evidence="7">
    <location>
        <begin position="27"/>
        <end position="52"/>
    </location>
</feature>
<dbReference type="EMBL" id="QHGU01000034">
    <property type="protein sequence ID" value="PZM55662.1"/>
    <property type="molecule type" value="Genomic_DNA"/>
</dbReference>
<evidence type="ECO:0000256" key="7">
    <source>
        <dbReference type="RuleBase" id="RU363032"/>
    </source>
</evidence>
<dbReference type="EMBL" id="MVGJ01000017">
    <property type="protein sequence ID" value="OOL83395.1"/>
    <property type="molecule type" value="Genomic_DNA"/>
</dbReference>
<evidence type="ECO:0000259" key="8">
    <source>
        <dbReference type="PROSITE" id="PS50928"/>
    </source>
</evidence>
<dbReference type="Gene3D" id="1.10.3720.10">
    <property type="entry name" value="MetI-like"/>
    <property type="match status" value="1"/>
</dbReference>
<evidence type="ECO:0000256" key="6">
    <source>
        <dbReference type="ARBA" id="ARBA00023136"/>
    </source>
</evidence>
<evidence type="ECO:0000256" key="1">
    <source>
        <dbReference type="ARBA" id="ARBA00004651"/>
    </source>
</evidence>
<keyword evidence="2 7" id="KW-0813">Transport</keyword>
<dbReference type="GO" id="GO:0055085">
    <property type="term" value="P:transmembrane transport"/>
    <property type="evidence" value="ECO:0007669"/>
    <property type="project" value="InterPro"/>
</dbReference>
<evidence type="ECO:0000313" key="9">
    <source>
        <dbReference type="EMBL" id="KAB7572831.1"/>
    </source>
</evidence>
<dbReference type="Proteomes" id="UP000183509">
    <property type="component" value="Unassembled WGS sequence"/>
</dbReference>
<accession>A0A132Z3K9</accession>
<evidence type="ECO:0000256" key="3">
    <source>
        <dbReference type="ARBA" id="ARBA00022475"/>
    </source>
</evidence>
<dbReference type="Proteomes" id="UP000469871">
    <property type="component" value="Unassembled WGS sequence"/>
</dbReference>
<feature type="domain" description="ABC transmembrane type-1" evidence="8">
    <location>
        <begin position="82"/>
        <end position="296"/>
    </location>
</feature>
<evidence type="ECO:0000313" key="14">
    <source>
        <dbReference type="Proteomes" id="UP000191171"/>
    </source>
</evidence>
<reference evidence="9 16" key="4">
    <citation type="submission" date="2019-10" db="EMBL/GenBank/DDBJ databases">
        <title>Evolutionary dynamics of vancomycin-resistant Enterococcus faecium during gastrointestinal tract colonization and bloodstream infection in immunocompromised pediatric patients.</title>
        <authorList>
            <person name="Chilambi G.S."/>
            <person name="Nordstrom H.R."/>
            <person name="Evans D.R."/>
            <person name="Ferrolino J."/>
            <person name="Hayden R.T."/>
            <person name="Maron G.M."/>
            <person name="Vo A.N."/>
            <person name="Gilmore M.S."/>
            <person name="Wolf J."/>
            <person name="Rosch J.W."/>
            <person name="Van Tyne D."/>
        </authorList>
    </citation>
    <scope>NUCLEOTIDE SEQUENCE [LARGE SCALE GENOMIC DNA]</scope>
    <source>
        <strain evidence="9 16">VRECG27</strain>
    </source>
</reference>
<evidence type="ECO:0000256" key="4">
    <source>
        <dbReference type="ARBA" id="ARBA00022692"/>
    </source>
</evidence>
<comment type="similarity">
    <text evidence="7">Belongs to the binding-protein-dependent transport system permease family.</text>
</comment>
<evidence type="ECO:0000313" key="13">
    <source>
        <dbReference type="Proteomes" id="UP000183509"/>
    </source>
</evidence>
<reference evidence="11 15" key="3">
    <citation type="submission" date="2018-05" db="EMBL/GenBank/DDBJ databases">
        <title>Vancomycin-resistant Enterococcus faecium strain from Chelyabinsk, Russia.</title>
        <authorList>
            <person name="Gostev V."/>
            <person name="Goncharov A."/>
            <person name="Kolodzhieva V."/>
            <person name="Suvorov A."/>
            <person name="Sidorenko S."/>
            <person name="Zueva L."/>
        </authorList>
    </citation>
    <scope>NUCLEOTIDE SEQUENCE [LARGE SCALE GENOMIC DNA]</scope>
    <source>
        <strain evidence="11 15">20</strain>
    </source>
</reference>
<comment type="caution">
    <text evidence="10">The sequence shown here is derived from an EMBL/GenBank/DDBJ whole genome shotgun (WGS) entry which is preliminary data.</text>
</comment>
<dbReference type="PANTHER" id="PTHR30193:SF37">
    <property type="entry name" value="INNER MEMBRANE ABC TRANSPORTER PERMEASE PROTEIN YCJO"/>
    <property type="match status" value="1"/>
</dbReference>
<evidence type="ECO:0000313" key="16">
    <source>
        <dbReference type="Proteomes" id="UP000469871"/>
    </source>
</evidence>
<evidence type="ECO:0000313" key="12">
    <source>
        <dbReference type="EMBL" id="SAY76150.1"/>
    </source>
</evidence>
<dbReference type="InterPro" id="IPR035906">
    <property type="entry name" value="MetI-like_sf"/>
</dbReference>
<proteinExistence type="inferred from homology"/>
<feature type="transmembrane region" description="Helical" evidence="7">
    <location>
        <begin position="166"/>
        <end position="192"/>
    </location>
</feature>